<reference evidence="1" key="1">
    <citation type="submission" date="2021-07" db="EMBL/GenBank/DDBJ databases">
        <authorList>
            <person name="Branca A.L. A."/>
        </authorList>
    </citation>
    <scope>NUCLEOTIDE SEQUENCE</scope>
</reference>
<name>A0A9W4IH86_9EURO</name>
<sequence length="177" mass="20188">MDAITDSYKQGSLRYFFFHGNHGVVPIPQQMTIDAHIVVFTGKGQIAQIGMDFQTSDPFLYVAIQVLGRSDLPPCTSCDREYLTLMMQAFVPRVLISLAPAASEYLPGDARNLVIDIANGMKLIEEDHEFRMFISMYRGRYVQKPLSHQEVVELCLLHILKMPFELRLSIQSSLIRY</sequence>
<comment type="caution">
    <text evidence="1">The sequence shown here is derived from an EMBL/GenBank/DDBJ whole genome shotgun (WGS) entry which is preliminary data.</text>
</comment>
<proteinExistence type="predicted"/>
<evidence type="ECO:0000313" key="2">
    <source>
        <dbReference type="Proteomes" id="UP001152649"/>
    </source>
</evidence>
<dbReference type="Proteomes" id="UP001152649">
    <property type="component" value="Unassembled WGS sequence"/>
</dbReference>
<keyword evidence="2" id="KW-1185">Reference proteome</keyword>
<evidence type="ECO:0000313" key="1">
    <source>
        <dbReference type="EMBL" id="CAG8283606.1"/>
    </source>
</evidence>
<dbReference type="EMBL" id="CAJVPG010000054">
    <property type="protein sequence ID" value="CAG8283606.1"/>
    <property type="molecule type" value="Genomic_DNA"/>
</dbReference>
<organism evidence="1 2">
    <name type="scientific">Penicillium salamii</name>
    <dbReference type="NCBI Taxonomy" id="1612424"/>
    <lineage>
        <taxon>Eukaryota</taxon>
        <taxon>Fungi</taxon>
        <taxon>Dikarya</taxon>
        <taxon>Ascomycota</taxon>
        <taxon>Pezizomycotina</taxon>
        <taxon>Eurotiomycetes</taxon>
        <taxon>Eurotiomycetidae</taxon>
        <taxon>Eurotiales</taxon>
        <taxon>Aspergillaceae</taxon>
        <taxon>Penicillium</taxon>
    </lineage>
</organism>
<accession>A0A9W4IH86</accession>
<protein>
    <submittedName>
        <fullName evidence="1">Uncharacterized protein</fullName>
    </submittedName>
</protein>
<dbReference type="OrthoDB" id="4393585at2759"/>
<dbReference type="AlphaFoldDB" id="A0A9W4IH86"/>
<gene>
    <name evidence="1" type="ORF">PSALAMII_LOCUS1466</name>
</gene>